<keyword evidence="4" id="KW-1185">Reference proteome</keyword>
<dbReference type="GO" id="GO:0000166">
    <property type="term" value="F:nucleotide binding"/>
    <property type="evidence" value="ECO:0007669"/>
    <property type="project" value="InterPro"/>
</dbReference>
<evidence type="ECO:0000259" key="1">
    <source>
        <dbReference type="Pfam" id="PF01408"/>
    </source>
</evidence>
<dbReference type="Gene3D" id="3.30.360.10">
    <property type="entry name" value="Dihydrodipicolinate Reductase, domain 2"/>
    <property type="match status" value="1"/>
</dbReference>
<comment type="caution">
    <text evidence="3">The sequence shown here is derived from an EMBL/GenBank/DDBJ whole genome shotgun (WGS) entry which is preliminary data.</text>
</comment>
<evidence type="ECO:0000313" key="4">
    <source>
        <dbReference type="Proteomes" id="UP000316095"/>
    </source>
</evidence>
<dbReference type="InterPro" id="IPR019546">
    <property type="entry name" value="TAT_signal_bac_arc"/>
</dbReference>
<dbReference type="GO" id="GO:0050112">
    <property type="term" value="F:inositol 2-dehydrogenase (NAD+) activity"/>
    <property type="evidence" value="ECO:0007669"/>
    <property type="project" value="UniProtKB-EC"/>
</dbReference>
<dbReference type="Pfam" id="PF01408">
    <property type="entry name" value="GFO_IDH_MocA"/>
    <property type="match status" value="1"/>
</dbReference>
<dbReference type="InterPro" id="IPR036291">
    <property type="entry name" value="NAD(P)-bd_dom_sf"/>
</dbReference>
<keyword evidence="3" id="KW-0560">Oxidoreductase</keyword>
<dbReference type="Pfam" id="PF10518">
    <property type="entry name" value="TAT_signal"/>
    <property type="match status" value="1"/>
</dbReference>
<feature type="domain" description="GFO/IDH/MocA-like oxidoreductase" evidence="2">
    <location>
        <begin position="193"/>
        <end position="325"/>
    </location>
</feature>
<dbReference type="EC" id="1.1.1.18" evidence="3"/>
<protein>
    <submittedName>
        <fullName evidence="3">Inositol 2-dehydrogenase</fullName>
        <ecNumber evidence="3">1.1.1.18</ecNumber>
    </submittedName>
</protein>
<sequence length="428" mass="47525">MPQNSQSSRRSFLKTSAAGAAAGMLTQQLFQANVHAAEETVLKVGLVGCGGRGTGAARDTLSADPNCKIVALADIFKDKAEAAQRQLKATEYADRVDVSPDRIYEGFDAYQQLIDSDVDVVLLATPPGFRPIQVEAAIKAGKHVFCEKPVAVDPVGCRRVFEAGNLAKENGLTLVSGLCWRYEDGMKETIGRIHDGAIGDIQAIYSTRFNAGVDKRQPRTAGMSEIEYQIRNWYYYTWLSADFFAEQFVHELDKISWMMQDVYPEKVLATGGRETRIGEENGNVFDHIAACFYYPSGVRYHAASRQQIGCTNEFQDFVIGTNGTADLMAYKINGPNEWKKRKNVNQMYHNEHVAMYDSIRNQKALNNTEYMVKSSLMGIMARMSAYTGKEVTWEQAWNSSLDLSPTGYTFESTPTDTKVSVPGVTPLV</sequence>
<dbReference type="InterPro" id="IPR000683">
    <property type="entry name" value="Gfo/Idh/MocA-like_OxRdtase_N"/>
</dbReference>
<accession>A0A5C5XJ14</accession>
<dbReference type="AlphaFoldDB" id="A0A5C5XJ14"/>
<proteinExistence type="predicted"/>
<dbReference type="Pfam" id="PF22725">
    <property type="entry name" value="GFO_IDH_MocA_C3"/>
    <property type="match status" value="1"/>
</dbReference>
<dbReference type="EMBL" id="SJPG01000001">
    <property type="protein sequence ID" value="TWT62679.1"/>
    <property type="molecule type" value="Genomic_DNA"/>
</dbReference>
<dbReference type="InterPro" id="IPR050463">
    <property type="entry name" value="Gfo/Idh/MocA_oxidrdct_glycsds"/>
</dbReference>
<dbReference type="Proteomes" id="UP000316095">
    <property type="component" value="Unassembled WGS sequence"/>
</dbReference>
<gene>
    <name evidence="3" type="primary">iolG_9</name>
    <name evidence="3" type="ORF">Pan54_34230</name>
</gene>
<dbReference type="InterPro" id="IPR055170">
    <property type="entry name" value="GFO_IDH_MocA-like_dom"/>
</dbReference>
<dbReference type="OrthoDB" id="253515at2"/>
<dbReference type="Gene3D" id="3.40.50.720">
    <property type="entry name" value="NAD(P)-binding Rossmann-like Domain"/>
    <property type="match status" value="1"/>
</dbReference>
<organism evidence="3 4">
    <name type="scientific">Rubinisphaera italica</name>
    <dbReference type="NCBI Taxonomy" id="2527969"/>
    <lineage>
        <taxon>Bacteria</taxon>
        <taxon>Pseudomonadati</taxon>
        <taxon>Planctomycetota</taxon>
        <taxon>Planctomycetia</taxon>
        <taxon>Planctomycetales</taxon>
        <taxon>Planctomycetaceae</taxon>
        <taxon>Rubinisphaera</taxon>
    </lineage>
</organism>
<feature type="domain" description="Gfo/Idh/MocA-like oxidoreductase N-terminal" evidence="1">
    <location>
        <begin position="42"/>
        <end position="174"/>
    </location>
</feature>
<evidence type="ECO:0000259" key="2">
    <source>
        <dbReference type="Pfam" id="PF22725"/>
    </source>
</evidence>
<dbReference type="PROSITE" id="PS51318">
    <property type="entry name" value="TAT"/>
    <property type="match status" value="1"/>
</dbReference>
<dbReference type="SUPFAM" id="SSF51735">
    <property type="entry name" value="NAD(P)-binding Rossmann-fold domains"/>
    <property type="match status" value="1"/>
</dbReference>
<dbReference type="PANTHER" id="PTHR43818:SF5">
    <property type="entry name" value="OXIDOREDUCTASE FAMILY PROTEIN"/>
    <property type="match status" value="1"/>
</dbReference>
<name>A0A5C5XJ14_9PLAN</name>
<dbReference type="InterPro" id="IPR006311">
    <property type="entry name" value="TAT_signal"/>
</dbReference>
<reference evidence="3 4" key="1">
    <citation type="submission" date="2019-02" db="EMBL/GenBank/DDBJ databases">
        <title>Deep-cultivation of Planctomycetes and their phenomic and genomic characterization uncovers novel biology.</title>
        <authorList>
            <person name="Wiegand S."/>
            <person name="Jogler M."/>
            <person name="Boedeker C."/>
            <person name="Pinto D."/>
            <person name="Vollmers J."/>
            <person name="Rivas-Marin E."/>
            <person name="Kohn T."/>
            <person name="Peeters S.H."/>
            <person name="Heuer A."/>
            <person name="Rast P."/>
            <person name="Oberbeckmann S."/>
            <person name="Bunk B."/>
            <person name="Jeske O."/>
            <person name="Meyerdierks A."/>
            <person name="Storesund J.E."/>
            <person name="Kallscheuer N."/>
            <person name="Luecker S."/>
            <person name="Lage O.M."/>
            <person name="Pohl T."/>
            <person name="Merkel B.J."/>
            <person name="Hornburger P."/>
            <person name="Mueller R.-W."/>
            <person name="Bruemmer F."/>
            <person name="Labrenz M."/>
            <person name="Spormann A.M."/>
            <person name="Op Den Camp H."/>
            <person name="Overmann J."/>
            <person name="Amann R."/>
            <person name="Jetten M.S.M."/>
            <person name="Mascher T."/>
            <person name="Medema M.H."/>
            <person name="Devos D.P."/>
            <person name="Kaster A.-K."/>
            <person name="Ovreas L."/>
            <person name="Rohde M."/>
            <person name="Galperin M.Y."/>
            <person name="Jogler C."/>
        </authorList>
    </citation>
    <scope>NUCLEOTIDE SEQUENCE [LARGE SCALE GENOMIC DNA]</scope>
    <source>
        <strain evidence="3 4">Pan54</strain>
    </source>
</reference>
<dbReference type="RefSeq" id="WP_146504510.1">
    <property type="nucleotide sequence ID" value="NZ_SJPG01000001.1"/>
</dbReference>
<evidence type="ECO:0000313" key="3">
    <source>
        <dbReference type="EMBL" id="TWT62679.1"/>
    </source>
</evidence>
<dbReference type="PANTHER" id="PTHR43818">
    <property type="entry name" value="BCDNA.GH03377"/>
    <property type="match status" value="1"/>
</dbReference>
<dbReference type="SUPFAM" id="SSF55347">
    <property type="entry name" value="Glyceraldehyde-3-phosphate dehydrogenase-like, C-terminal domain"/>
    <property type="match status" value="1"/>
</dbReference>
<dbReference type="NCBIfam" id="TIGR01409">
    <property type="entry name" value="TAT_signal_seq"/>
    <property type="match status" value="1"/>
</dbReference>